<dbReference type="InterPro" id="IPR050300">
    <property type="entry name" value="GDXG_lipolytic_enzyme"/>
</dbReference>
<dbReference type="OrthoDB" id="9815425at2"/>
<sequence length="323" mass="35981">MNEQKSRSRHLIDHEIISAIDLFPTSDLSDTTLMESRQNQSKMVPQIDVTQLFPVTFEERTVPSYFGGPDIRIEIIKPRQPKYSKTPLYYSIHGGGMVLGSPVVDRRGNAALAAEHGFCCVSVYYRLAPEHIQPSQLQDCYSGLKWCIEHAEELAIDAQKVAVAGSSAGGGLAAGLALYVRDQKEFDIHHLRLRSPMLDDRTGISSEHPYAGEFVWTKISNYFGWKSVLGHEPGQERTSEYYVPARAKSLADLPPTYISIGSIDLFIDEALLFAKQLAFDGVLVELHVYPGYHHLAPAFPNAHYSQEGAKSSEYALLKALELL</sequence>
<evidence type="ECO:0000259" key="2">
    <source>
        <dbReference type="Pfam" id="PF07859"/>
    </source>
</evidence>
<keyword evidence="1" id="KW-0378">Hydrolase</keyword>
<dbReference type="SUPFAM" id="SSF53474">
    <property type="entry name" value="alpha/beta-Hydrolases"/>
    <property type="match status" value="1"/>
</dbReference>
<proteinExistence type="predicted"/>
<dbReference type="PANTHER" id="PTHR48081:SF8">
    <property type="entry name" value="ALPHA_BETA HYDROLASE FOLD-3 DOMAIN-CONTAINING PROTEIN-RELATED"/>
    <property type="match status" value="1"/>
</dbReference>
<dbReference type="PANTHER" id="PTHR48081">
    <property type="entry name" value="AB HYDROLASE SUPERFAMILY PROTEIN C4A8.06C"/>
    <property type="match status" value="1"/>
</dbReference>
<dbReference type="KEGG" id="pdu:PDUR_14230"/>
<dbReference type="GO" id="GO:0016787">
    <property type="term" value="F:hydrolase activity"/>
    <property type="evidence" value="ECO:0007669"/>
    <property type="project" value="UniProtKB-KW"/>
</dbReference>
<evidence type="ECO:0000313" key="4">
    <source>
        <dbReference type="Proteomes" id="UP000029409"/>
    </source>
</evidence>
<dbReference type="EMBL" id="CP009288">
    <property type="protein sequence ID" value="AIQ12938.1"/>
    <property type="molecule type" value="Genomic_DNA"/>
</dbReference>
<dbReference type="RefSeq" id="WP_042209355.1">
    <property type="nucleotide sequence ID" value="NZ_CP009288.1"/>
</dbReference>
<accession>A0A089HRH9</accession>
<dbReference type="Pfam" id="PF07859">
    <property type="entry name" value="Abhydrolase_3"/>
    <property type="match status" value="1"/>
</dbReference>
<dbReference type="AlphaFoldDB" id="A0A089HRH9"/>
<dbReference type="Proteomes" id="UP000029409">
    <property type="component" value="Chromosome"/>
</dbReference>
<dbReference type="eggNOG" id="COG0657">
    <property type="taxonomic scope" value="Bacteria"/>
</dbReference>
<protein>
    <submittedName>
        <fullName evidence="3">Esterase</fullName>
    </submittedName>
</protein>
<dbReference type="Gene3D" id="3.40.50.1820">
    <property type="entry name" value="alpha/beta hydrolase"/>
    <property type="match status" value="1"/>
</dbReference>
<organism evidence="3 4">
    <name type="scientific">Paenibacillus durus</name>
    <name type="common">Paenibacillus azotofixans</name>
    <dbReference type="NCBI Taxonomy" id="44251"/>
    <lineage>
        <taxon>Bacteria</taxon>
        <taxon>Bacillati</taxon>
        <taxon>Bacillota</taxon>
        <taxon>Bacilli</taxon>
        <taxon>Bacillales</taxon>
        <taxon>Paenibacillaceae</taxon>
        <taxon>Paenibacillus</taxon>
    </lineage>
</organism>
<evidence type="ECO:0000313" key="3">
    <source>
        <dbReference type="EMBL" id="AIQ12938.1"/>
    </source>
</evidence>
<dbReference type="STRING" id="44251.PDUR_14230"/>
<keyword evidence="4" id="KW-1185">Reference proteome</keyword>
<dbReference type="InterPro" id="IPR013094">
    <property type="entry name" value="AB_hydrolase_3"/>
</dbReference>
<feature type="domain" description="Alpha/beta hydrolase fold-3" evidence="2">
    <location>
        <begin position="92"/>
        <end position="294"/>
    </location>
</feature>
<dbReference type="InterPro" id="IPR029058">
    <property type="entry name" value="AB_hydrolase_fold"/>
</dbReference>
<reference evidence="3 4" key="1">
    <citation type="submission" date="2014-08" db="EMBL/GenBank/DDBJ databases">
        <title>Comparative genomics of the Paenibacillus odorifer group.</title>
        <authorList>
            <person name="den Bakker H.C."/>
            <person name="Tsai Y.-C."/>
            <person name="Martin N."/>
            <person name="Korlach J."/>
            <person name="Wiedmann M."/>
        </authorList>
    </citation>
    <scope>NUCLEOTIDE SEQUENCE [LARGE SCALE GENOMIC DNA]</scope>
    <source>
        <strain evidence="3 4">DSM 1735</strain>
    </source>
</reference>
<evidence type="ECO:0000256" key="1">
    <source>
        <dbReference type="ARBA" id="ARBA00022801"/>
    </source>
</evidence>
<gene>
    <name evidence="3" type="ORF">PDUR_14230</name>
</gene>
<name>A0A089HRH9_PAEDU</name>